<evidence type="ECO:0000256" key="5">
    <source>
        <dbReference type="ARBA" id="ARBA00022989"/>
    </source>
</evidence>
<dbReference type="PATRIC" id="fig|186479.3.peg.1714"/>
<dbReference type="Gene3D" id="3.90.550.10">
    <property type="entry name" value="Spore Coat Polysaccharide Biosynthesis Protein SpsA, Chain A"/>
    <property type="match status" value="1"/>
</dbReference>
<dbReference type="GO" id="GO:0016020">
    <property type="term" value="C:membrane"/>
    <property type="evidence" value="ECO:0007669"/>
    <property type="project" value="UniProtKB-SubCell"/>
</dbReference>
<evidence type="ECO:0000313" key="9">
    <source>
        <dbReference type="Proteomes" id="UP000050509"/>
    </source>
</evidence>
<reference evidence="8 9" key="1">
    <citation type="submission" date="2015-09" db="EMBL/GenBank/DDBJ databases">
        <title>Draft genome sequence of Kouleothrix aurantiaca JCM 19913.</title>
        <authorList>
            <person name="Hemp J."/>
        </authorList>
    </citation>
    <scope>NUCLEOTIDE SEQUENCE [LARGE SCALE GENOMIC DNA]</scope>
    <source>
        <strain evidence="8 9">COM-B</strain>
    </source>
</reference>
<evidence type="ECO:0000256" key="3">
    <source>
        <dbReference type="ARBA" id="ARBA00022679"/>
    </source>
</evidence>
<dbReference type="GO" id="GO:0016757">
    <property type="term" value="F:glycosyltransferase activity"/>
    <property type="evidence" value="ECO:0007669"/>
    <property type="project" value="UniProtKB-KW"/>
</dbReference>
<keyword evidence="2" id="KW-0328">Glycosyltransferase</keyword>
<evidence type="ECO:0000256" key="2">
    <source>
        <dbReference type="ARBA" id="ARBA00022676"/>
    </source>
</evidence>
<dbReference type="PANTHER" id="PTHR43867:SF2">
    <property type="entry name" value="CELLULOSE SYNTHASE CATALYTIC SUBUNIT A [UDP-FORMING]"/>
    <property type="match status" value="1"/>
</dbReference>
<evidence type="ECO:0000256" key="6">
    <source>
        <dbReference type="ARBA" id="ARBA00023136"/>
    </source>
</evidence>
<accession>A0A0P9F1W0</accession>
<sequence length="405" mass="46047">MQQNRVPPSFEPPTRRFTVMLPARHEEDVIPDTIQRTVDLRYPRELVQVLVVIEAGDHGTIAEVEQKLAALRAQGITHVRLITFDEPPINKPHGLNVALRYATGDVVTIFDAEDEPHPDILQVVNTVMLRENAEVVQCGVQLMNYADRWFSALNVLEYMFWFKSRMHYHARVGMVPLGGNTVFFTRAALDRADGWDQTCLTEDADIGIRLCVNGGMRFRAIYDDQYVTREETPPTVGQFVKQRTRWNQGFLQVLAKGDWRHLPTLPQRLLALYTLAFPLLQALTMIYLPISIWLAFFGKLPVLVTLISALPAYLVAVQMLISVVGLYEFTAVHGIRPRWYSPLWLLAAYMPYQWLLGLGALRAVWRQARGLNNWEKTKHIGAHRVGQPLPVAEAADPLLAREHGA</sequence>
<keyword evidence="6 7" id="KW-0472">Membrane</keyword>
<evidence type="ECO:0008006" key="10">
    <source>
        <dbReference type="Google" id="ProtNLM"/>
    </source>
</evidence>
<organism evidence="8 9">
    <name type="scientific">Kouleothrix aurantiaca</name>
    <dbReference type="NCBI Taxonomy" id="186479"/>
    <lineage>
        <taxon>Bacteria</taxon>
        <taxon>Bacillati</taxon>
        <taxon>Chloroflexota</taxon>
        <taxon>Chloroflexia</taxon>
        <taxon>Chloroflexales</taxon>
        <taxon>Roseiflexineae</taxon>
        <taxon>Roseiflexaceae</taxon>
        <taxon>Kouleothrix</taxon>
    </lineage>
</organism>
<evidence type="ECO:0000256" key="4">
    <source>
        <dbReference type="ARBA" id="ARBA00022692"/>
    </source>
</evidence>
<dbReference type="Pfam" id="PF13641">
    <property type="entry name" value="Glyco_tranf_2_3"/>
    <property type="match status" value="1"/>
</dbReference>
<protein>
    <recommendedName>
        <fullName evidence="10">Glycosyl transferase family 2</fullName>
    </recommendedName>
</protein>
<keyword evidence="4 7" id="KW-0812">Transmembrane</keyword>
<feature type="transmembrane region" description="Helical" evidence="7">
    <location>
        <begin position="339"/>
        <end position="361"/>
    </location>
</feature>
<dbReference type="SUPFAM" id="SSF53448">
    <property type="entry name" value="Nucleotide-diphospho-sugar transferases"/>
    <property type="match status" value="1"/>
</dbReference>
<dbReference type="Proteomes" id="UP000050509">
    <property type="component" value="Unassembled WGS sequence"/>
</dbReference>
<keyword evidence="5 7" id="KW-1133">Transmembrane helix</keyword>
<evidence type="ECO:0000256" key="1">
    <source>
        <dbReference type="ARBA" id="ARBA00004141"/>
    </source>
</evidence>
<name>A0A0P9F1W0_9CHLR</name>
<keyword evidence="3" id="KW-0808">Transferase</keyword>
<keyword evidence="9" id="KW-1185">Reference proteome</keyword>
<feature type="transmembrane region" description="Helical" evidence="7">
    <location>
        <begin position="303"/>
        <end position="327"/>
    </location>
</feature>
<proteinExistence type="predicted"/>
<dbReference type="InterPro" id="IPR050321">
    <property type="entry name" value="Glycosyltr_2/OpgH_subfam"/>
</dbReference>
<dbReference type="EMBL" id="LJCR01001410">
    <property type="protein sequence ID" value="KPV50409.1"/>
    <property type="molecule type" value="Genomic_DNA"/>
</dbReference>
<evidence type="ECO:0000313" key="8">
    <source>
        <dbReference type="EMBL" id="KPV50409.1"/>
    </source>
</evidence>
<comment type="subcellular location">
    <subcellularLocation>
        <location evidence="1">Membrane</location>
        <topology evidence="1">Multi-pass membrane protein</topology>
    </subcellularLocation>
</comment>
<feature type="transmembrane region" description="Helical" evidence="7">
    <location>
        <begin position="270"/>
        <end position="296"/>
    </location>
</feature>
<gene>
    <name evidence="8" type="ORF">SE17_27120</name>
</gene>
<comment type="caution">
    <text evidence="8">The sequence shown here is derived from an EMBL/GenBank/DDBJ whole genome shotgun (WGS) entry which is preliminary data.</text>
</comment>
<evidence type="ECO:0000256" key="7">
    <source>
        <dbReference type="SAM" id="Phobius"/>
    </source>
</evidence>
<dbReference type="InterPro" id="IPR029044">
    <property type="entry name" value="Nucleotide-diphossugar_trans"/>
</dbReference>
<dbReference type="PANTHER" id="PTHR43867">
    <property type="entry name" value="CELLULOSE SYNTHASE CATALYTIC SUBUNIT A [UDP-FORMING]"/>
    <property type="match status" value="1"/>
</dbReference>
<dbReference type="AlphaFoldDB" id="A0A0P9F1W0"/>